<keyword evidence="4" id="KW-0963">Cytoplasm</keyword>
<dbReference type="PROSITE" id="PS00108">
    <property type="entry name" value="PROTEIN_KINASE_ST"/>
    <property type="match status" value="1"/>
</dbReference>
<evidence type="ECO:0000313" key="24">
    <source>
        <dbReference type="RefSeq" id="XP_022103832.1"/>
    </source>
</evidence>
<dbReference type="GO" id="GO:0031981">
    <property type="term" value="C:nuclear lumen"/>
    <property type="evidence" value="ECO:0007669"/>
    <property type="project" value="UniProtKB-ARBA"/>
</dbReference>
<dbReference type="GeneID" id="110986346"/>
<dbReference type="RefSeq" id="XP_022103827.1">
    <property type="nucleotide sequence ID" value="XM_022248135.1"/>
</dbReference>
<dbReference type="PANTHER" id="PTHR24346">
    <property type="entry name" value="MAP/MICROTUBULE AFFINITY-REGULATING KINASE"/>
    <property type="match status" value="1"/>
</dbReference>
<evidence type="ECO:0000313" key="22">
    <source>
        <dbReference type="RefSeq" id="XP_022103830.1"/>
    </source>
</evidence>
<evidence type="ECO:0000259" key="17">
    <source>
        <dbReference type="PROSITE" id="PS50011"/>
    </source>
</evidence>
<comment type="catalytic activity">
    <reaction evidence="14">
        <text>L-seryl-[protein] + ATP = O-phospho-L-seryl-[protein] + ADP + H(+)</text>
        <dbReference type="Rhea" id="RHEA:17989"/>
        <dbReference type="Rhea" id="RHEA-COMP:9863"/>
        <dbReference type="Rhea" id="RHEA-COMP:11604"/>
        <dbReference type="ChEBI" id="CHEBI:15378"/>
        <dbReference type="ChEBI" id="CHEBI:29999"/>
        <dbReference type="ChEBI" id="CHEBI:30616"/>
        <dbReference type="ChEBI" id="CHEBI:83421"/>
        <dbReference type="ChEBI" id="CHEBI:456216"/>
        <dbReference type="EC" id="2.7.11.17"/>
    </reaction>
</comment>
<evidence type="ECO:0000256" key="12">
    <source>
        <dbReference type="ARBA" id="ARBA00023242"/>
    </source>
</evidence>
<dbReference type="InterPro" id="IPR017441">
    <property type="entry name" value="Protein_kinase_ATP_BS"/>
</dbReference>
<dbReference type="PROSITE" id="PS00107">
    <property type="entry name" value="PROTEIN_KINASE_ATP"/>
    <property type="match status" value="1"/>
</dbReference>
<dbReference type="GO" id="GO:0035556">
    <property type="term" value="P:intracellular signal transduction"/>
    <property type="evidence" value="ECO:0007669"/>
    <property type="project" value="TreeGrafter"/>
</dbReference>
<keyword evidence="12" id="KW-0539">Nucleus</keyword>
<dbReference type="GO" id="GO:0005737">
    <property type="term" value="C:cytoplasm"/>
    <property type="evidence" value="ECO:0007669"/>
    <property type="project" value="UniProtKB-SubCell"/>
</dbReference>
<dbReference type="PROSITE" id="PS50011">
    <property type="entry name" value="PROTEIN_KINASE_DOM"/>
    <property type="match status" value="1"/>
</dbReference>
<feature type="compositionally biased region" description="Polar residues" evidence="16">
    <location>
        <begin position="39"/>
        <end position="49"/>
    </location>
</feature>
<dbReference type="InterPro" id="IPR008271">
    <property type="entry name" value="Ser/Thr_kinase_AS"/>
</dbReference>
<dbReference type="OrthoDB" id="68483at2759"/>
<dbReference type="EC" id="2.7.11.17" evidence="3"/>
<evidence type="ECO:0000313" key="18">
    <source>
        <dbReference type="Proteomes" id="UP000694845"/>
    </source>
</evidence>
<dbReference type="Gene3D" id="1.10.510.10">
    <property type="entry name" value="Transferase(Phosphotransferase) domain 1"/>
    <property type="match status" value="1"/>
</dbReference>
<dbReference type="FunFam" id="3.30.200.20:FF:000429">
    <property type="entry name" value="Calcium/calmodulin-dependent protein kinase kinase"/>
    <property type="match status" value="1"/>
</dbReference>
<evidence type="ECO:0000256" key="11">
    <source>
        <dbReference type="ARBA" id="ARBA00022860"/>
    </source>
</evidence>
<evidence type="ECO:0000313" key="20">
    <source>
        <dbReference type="RefSeq" id="XP_022103828.1"/>
    </source>
</evidence>
<dbReference type="RefSeq" id="XP_022103830.1">
    <property type="nucleotide sequence ID" value="XM_022248138.1"/>
</dbReference>
<feature type="compositionally biased region" description="Basic residues" evidence="16">
    <location>
        <begin position="1"/>
        <end position="10"/>
    </location>
</feature>
<dbReference type="SMART" id="SM00220">
    <property type="entry name" value="S_TKc"/>
    <property type="match status" value="1"/>
</dbReference>
<dbReference type="GO" id="GO:0005516">
    <property type="term" value="F:calmodulin binding"/>
    <property type="evidence" value="ECO:0007669"/>
    <property type="project" value="UniProtKB-KW"/>
</dbReference>
<dbReference type="GO" id="GO:0004683">
    <property type="term" value="F:calcium/calmodulin-dependent protein kinase activity"/>
    <property type="evidence" value="ECO:0007669"/>
    <property type="project" value="UniProtKB-EC"/>
</dbReference>
<keyword evidence="5" id="KW-0723">Serine/threonine-protein kinase</keyword>
<proteinExistence type="predicted"/>
<evidence type="ECO:0000256" key="2">
    <source>
        <dbReference type="ARBA" id="ARBA00004496"/>
    </source>
</evidence>
<dbReference type="InterPro" id="IPR000719">
    <property type="entry name" value="Prot_kinase_dom"/>
</dbReference>
<dbReference type="FunFam" id="1.10.510.10:FF:000091">
    <property type="entry name" value="Calcium/calmodulin-dependent protein kinase kinase 2 isoform 1"/>
    <property type="match status" value="1"/>
</dbReference>
<keyword evidence="8 15" id="KW-0547">Nucleotide-binding</keyword>
<comment type="subcellular location">
    <subcellularLocation>
        <location evidence="2">Cytoplasm</location>
    </subcellularLocation>
    <subcellularLocation>
        <location evidence="1">Nucleus</location>
    </subcellularLocation>
</comment>
<accession>A0A8B7ZFQ7</accession>
<protein>
    <recommendedName>
        <fullName evidence="3">calcium/calmodulin-dependent protein kinase</fullName>
        <ecNumber evidence="3">2.7.11.17</ecNumber>
    </recommendedName>
</protein>
<feature type="compositionally biased region" description="Polar residues" evidence="16">
    <location>
        <begin position="243"/>
        <end position="255"/>
    </location>
</feature>
<keyword evidence="11" id="KW-0112">Calmodulin-binding</keyword>
<evidence type="ECO:0000256" key="10">
    <source>
        <dbReference type="ARBA" id="ARBA00022840"/>
    </source>
</evidence>
<dbReference type="Proteomes" id="UP000694845">
    <property type="component" value="Unplaced"/>
</dbReference>
<dbReference type="KEGG" id="aplc:110986346"/>
<feature type="domain" description="Protein kinase" evidence="17">
    <location>
        <begin position="305"/>
        <end position="582"/>
    </location>
</feature>
<feature type="region of interest" description="Disordered" evidence="16">
    <location>
        <begin position="201"/>
        <end position="255"/>
    </location>
</feature>
<dbReference type="SUPFAM" id="SSF56112">
    <property type="entry name" value="Protein kinase-like (PK-like)"/>
    <property type="match status" value="1"/>
</dbReference>
<dbReference type="RefSeq" id="XP_022103829.1">
    <property type="nucleotide sequence ID" value="XM_022248137.1"/>
</dbReference>
<evidence type="ECO:0000313" key="21">
    <source>
        <dbReference type="RefSeq" id="XP_022103829.1"/>
    </source>
</evidence>
<evidence type="ECO:0000256" key="6">
    <source>
        <dbReference type="ARBA" id="ARBA00022553"/>
    </source>
</evidence>
<keyword evidence="7" id="KW-0808">Transferase</keyword>
<keyword evidence="9" id="KW-0418">Kinase</keyword>
<evidence type="ECO:0000256" key="13">
    <source>
        <dbReference type="ARBA" id="ARBA00047307"/>
    </source>
</evidence>
<evidence type="ECO:0000256" key="8">
    <source>
        <dbReference type="ARBA" id="ARBA00022741"/>
    </source>
</evidence>
<feature type="binding site" evidence="15">
    <location>
        <position position="344"/>
    </location>
    <ligand>
        <name>ATP</name>
        <dbReference type="ChEBI" id="CHEBI:30616"/>
    </ligand>
</feature>
<feature type="region of interest" description="Disordered" evidence="16">
    <location>
        <begin position="633"/>
        <end position="669"/>
    </location>
</feature>
<dbReference type="AlphaFoldDB" id="A0A8B7ZFQ7"/>
<dbReference type="RefSeq" id="XP_022103832.1">
    <property type="nucleotide sequence ID" value="XM_022248140.1"/>
</dbReference>
<gene>
    <name evidence="19 20 21 22 23 24" type="primary">LOC110986346</name>
</gene>
<sequence length="669" mass="74424">MVKKAKHSHKMGAGNSTICDKFRNNSKTVSTNKEHADQNRQQSRMESPDISQAEISIGLRHGQTPEISKLEPSHSGPPSVITEEHAGNIDVNYDEPIQFPLDVSCDGQNMPGRVPEGTVDSGMGSTIMESSGQVPNSRIVIVSGDGTSVEEEEIVTLPVEPIKHPHLLLVDQFGRRRSHSFNEGILLQRDRTVESTLNGLDRSAFDDDLPPVEMSPSLREGGRLGGAGYRPMSRSMCERNDKSSSGNRPASGQLNVPLQRRVFPSLSCSPYASPVGSPRLRRPPTKESSHISISSVQDYVQLNQYLLSDEIGKGSYGVVKLAYNEEDDVHYAMKILSKKKLVRKGGFAKRPPPRGGKPGQGPKTPLDRVYQEIAILKKLDHPNIVKLVEVLNDPAEDNLYMVFELVEKGAVMEVPTNNPLSEELAWTYFRDIILGIEYLHYQKIVHRDIKPSNLLLGEDNHLKIADFGVSDRFEGIDALLSDTVGTPAFMAPETLHEDSNKYGGRALDVWAIGITLYCFIFGHVPFQDDFILGLHAKIRNLPLPFPEDKPIPDNLKDLILKMLEKDPDKRIKIPEIKLHPWVTRLGEEPLPTEEENCTLVEVSQDEVDTCVTTLPKLRTLILVKNMLKTKSFGNPYKKKSRHNSAKGGRVLLEPISPNQQPNRLSSALP</sequence>
<evidence type="ECO:0000256" key="5">
    <source>
        <dbReference type="ARBA" id="ARBA00022527"/>
    </source>
</evidence>
<dbReference type="RefSeq" id="XP_022103828.1">
    <property type="nucleotide sequence ID" value="XM_022248136.1"/>
</dbReference>
<dbReference type="InterPro" id="IPR011009">
    <property type="entry name" value="Kinase-like_dom_sf"/>
</dbReference>
<feature type="region of interest" description="Disordered" evidence="16">
    <location>
        <begin position="346"/>
        <end position="365"/>
    </location>
</feature>
<feature type="compositionally biased region" description="Polar residues" evidence="16">
    <location>
        <begin position="656"/>
        <end position="669"/>
    </location>
</feature>
<keyword evidence="10 15" id="KW-0067">ATP-binding</keyword>
<reference evidence="19 20" key="1">
    <citation type="submission" date="2025-04" db="UniProtKB">
        <authorList>
            <consortium name="RefSeq"/>
        </authorList>
    </citation>
    <scope>IDENTIFICATION</scope>
</reference>
<feature type="region of interest" description="Disordered" evidence="16">
    <location>
        <begin position="1"/>
        <end position="49"/>
    </location>
</feature>
<evidence type="ECO:0000256" key="1">
    <source>
        <dbReference type="ARBA" id="ARBA00004123"/>
    </source>
</evidence>
<dbReference type="GO" id="GO:0005524">
    <property type="term" value="F:ATP binding"/>
    <property type="evidence" value="ECO:0007669"/>
    <property type="project" value="UniProtKB-UniRule"/>
</dbReference>
<evidence type="ECO:0000313" key="23">
    <source>
        <dbReference type="RefSeq" id="XP_022103831.1"/>
    </source>
</evidence>
<evidence type="ECO:0000256" key="7">
    <source>
        <dbReference type="ARBA" id="ARBA00022679"/>
    </source>
</evidence>
<name>A0A8B7ZFQ7_ACAPL</name>
<dbReference type="RefSeq" id="XP_022103831.1">
    <property type="nucleotide sequence ID" value="XM_022248139.1"/>
</dbReference>
<evidence type="ECO:0000256" key="16">
    <source>
        <dbReference type="SAM" id="MobiDB-lite"/>
    </source>
</evidence>
<organism evidence="18 24">
    <name type="scientific">Acanthaster planci</name>
    <name type="common">Crown-of-thorns starfish</name>
    <dbReference type="NCBI Taxonomy" id="133434"/>
    <lineage>
        <taxon>Eukaryota</taxon>
        <taxon>Metazoa</taxon>
        <taxon>Echinodermata</taxon>
        <taxon>Eleutherozoa</taxon>
        <taxon>Asterozoa</taxon>
        <taxon>Asteroidea</taxon>
        <taxon>Valvatacea</taxon>
        <taxon>Valvatida</taxon>
        <taxon>Acanthasteridae</taxon>
        <taxon>Acanthaster</taxon>
    </lineage>
</organism>
<keyword evidence="6" id="KW-0597">Phosphoprotein</keyword>
<dbReference type="Pfam" id="PF00069">
    <property type="entry name" value="Pkinase"/>
    <property type="match status" value="1"/>
</dbReference>
<evidence type="ECO:0000256" key="15">
    <source>
        <dbReference type="PROSITE-ProRule" id="PRU10141"/>
    </source>
</evidence>
<dbReference type="PANTHER" id="PTHR24346:SF77">
    <property type="entry name" value="SERINE THREONINE PROTEIN KINASE"/>
    <property type="match status" value="1"/>
</dbReference>
<evidence type="ECO:0000256" key="14">
    <source>
        <dbReference type="ARBA" id="ARBA00047430"/>
    </source>
</evidence>
<evidence type="ECO:0000256" key="4">
    <source>
        <dbReference type="ARBA" id="ARBA00022490"/>
    </source>
</evidence>
<evidence type="ECO:0000313" key="19">
    <source>
        <dbReference type="RefSeq" id="XP_022103827.1"/>
    </source>
</evidence>
<evidence type="ECO:0000256" key="3">
    <source>
        <dbReference type="ARBA" id="ARBA00012434"/>
    </source>
</evidence>
<dbReference type="CDD" id="cd14118">
    <property type="entry name" value="STKc_CAMKK"/>
    <property type="match status" value="1"/>
</dbReference>
<keyword evidence="18" id="KW-1185">Reference proteome</keyword>
<comment type="catalytic activity">
    <reaction evidence="13">
        <text>L-threonyl-[protein] + ATP = O-phospho-L-threonyl-[protein] + ADP + H(+)</text>
        <dbReference type="Rhea" id="RHEA:46608"/>
        <dbReference type="Rhea" id="RHEA-COMP:11060"/>
        <dbReference type="Rhea" id="RHEA-COMP:11605"/>
        <dbReference type="ChEBI" id="CHEBI:15378"/>
        <dbReference type="ChEBI" id="CHEBI:30013"/>
        <dbReference type="ChEBI" id="CHEBI:30616"/>
        <dbReference type="ChEBI" id="CHEBI:61977"/>
        <dbReference type="ChEBI" id="CHEBI:456216"/>
        <dbReference type="EC" id="2.7.11.17"/>
    </reaction>
</comment>
<dbReference type="Gene3D" id="3.30.200.20">
    <property type="entry name" value="Phosphorylase Kinase, domain 1"/>
    <property type="match status" value="1"/>
</dbReference>
<evidence type="ECO:0000256" key="9">
    <source>
        <dbReference type="ARBA" id="ARBA00022777"/>
    </source>
</evidence>